<comment type="caution">
    <text evidence="2">The sequence shown here is derived from an EMBL/GenBank/DDBJ whole genome shotgun (WGS) entry which is preliminary data.</text>
</comment>
<dbReference type="Proteomes" id="UP000298340">
    <property type="component" value="Unassembled WGS sequence"/>
</dbReference>
<name>A0A4Y7U5K7_9FLAO</name>
<reference evidence="1" key="3">
    <citation type="submission" date="2019-03" db="EMBL/GenBank/DDBJ databases">
        <authorList>
            <person name="Whitman W."/>
            <person name="Huntemann M."/>
            <person name="Clum A."/>
            <person name="Pillay M."/>
            <person name="Palaniappan K."/>
            <person name="Varghese N."/>
            <person name="Mikhailova N."/>
            <person name="Stamatis D."/>
            <person name="Reddy T."/>
            <person name="Daum C."/>
            <person name="Shapiro N."/>
            <person name="Ivanova N."/>
            <person name="Kyrpides N."/>
            <person name="Woyke T."/>
        </authorList>
    </citation>
    <scope>NUCLEOTIDE SEQUENCE</scope>
    <source>
        <strain evidence="1">P5626</strain>
    </source>
</reference>
<evidence type="ECO:0000313" key="3">
    <source>
        <dbReference type="Proteomes" id="UP000295270"/>
    </source>
</evidence>
<dbReference type="EMBL" id="QWDN01000017">
    <property type="protein sequence ID" value="TEB41723.1"/>
    <property type="molecule type" value="Genomic_DNA"/>
</dbReference>
<dbReference type="EMBL" id="SLWA01000018">
    <property type="protein sequence ID" value="TCN50005.1"/>
    <property type="molecule type" value="Genomic_DNA"/>
</dbReference>
<reference evidence="2 4" key="2">
    <citation type="journal article" date="2018" name="Syst. Appl. Microbiol.">
        <title>Flavobacterium circumlabens sp. nov. and Flavobacterium cupreum sp. nov., two psychrotrophic species isolated from Antarctic environmental samples.</title>
        <authorList>
            <person name="Kralova S."/>
            <person name="Busse H.J."/>
            <person name="Svec P."/>
            <person name="Maslanova I."/>
            <person name="Stankova E."/>
            <person name="Bartak M."/>
            <person name="Sedlacek I."/>
        </authorList>
    </citation>
    <scope>NUCLEOTIDE SEQUENCE [LARGE SCALE GENOMIC DNA]</scope>
    <source>
        <strain evidence="2 4">CCM 8828</strain>
    </source>
</reference>
<sequence>MGMVNDQKEINEFWNWFIINKNELVPKKITESFISQLDSKILSMGKFSWEIREGLIKNYMLIISPGGDVELLPATQKIIEFSPKIEDWEFYHYKPAKKWNFQLTLYEEDNVRKILDVKDWEYVLYKFSDGTFDIIFKAINLNESSEDEKLLVGDIVLESFLGEELSLKFIKNIEFVKDFDGADEQKKGSITFLKNHFDELL</sequence>
<protein>
    <recommendedName>
        <fullName evidence="5">DUF695 domain-containing protein</fullName>
    </recommendedName>
</protein>
<keyword evidence="3" id="KW-1185">Reference proteome</keyword>
<reference evidence="1 3" key="1">
    <citation type="journal article" date="2015" name="Stand. Genomic Sci.">
        <title>Genomic Encyclopedia of Bacterial and Archaeal Type Strains, Phase III: the genomes of soil and plant-associated and newly described type strains.</title>
        <authorList>
            <person name="Whitman W.B."/>
            <person name="Woyke T."/>
            <person name="Klenk H.P."/>
            <person name="Zhou Y."/>
            <person name="Lilburn T.G."/>
            <person name="Beck B.J."/>
            <person name="De Vos P."/>
            <person name="Vandamme P."/>
            <person name="Eisen J.A."/>
            <person name="Garrity G."/>
            <person name="Hugenholtz P."/>
            <person name="Kyrpides N.C."/>
        </authorList>
    </citation>
    <scope>NUCLEOTIDE SEQUENCE [LARGE SCALE GENOMIC DNA]</scope>
    <source>
        <strain evidence="1 3">P5626</strain>
    </source>
</reference>
<accession>A0A4Y7U5K7</accession>
<evidence type="ECO:0000313" key="2">
    <source>
        <dbReference type="EMBL" id="TEB41723.1"/>
    </source>
</evidence>
<dbReference type="Proteomes" id="UP000295270">
    <property type="component" value="Unassembled WGS sequence"/>
</dbReference>
<evidence type="ECO:0000313" key="4">
    <source>
        <dbReference type="Proteomes" id="UP000298340"/>
    </source>
</evidence>
<dbReference type="AlphaFoldDB" id="A0A4Y7U5K7"/>
<evidence type="ECO:0008006" key="5">
    <source>
        <dbReference type="Google" id="ProtNLM"/>
    </source>
</evidence>
<evidence type="ECO:0000313" key="1">
    <source>
        <dbReference type="EMBL" id="TCN50005.1"/>
    </source>
</evidence>
<proteinExistence type="predicted"/>
<gene>
    <name evidence="2" type="ORF">D0809_24075</name>
    <name evidence="1" type="ORF">EV142_1182</name>
</gene>
<organism evidence="2 4">
    <name type="scientific">Flavobacterium circumlabens</name>
    <dbReference type="NCBI Taxonomy" id="2133765"/>
    <lineage>
        <taxon>Bacteria</taxon>
        <taxon>Pseudomonadati</taxon>
        <taxon>Bacteroidota</taxon>
        <taxon>Flavobacteriia</taxon>
        <taxon>Flavobacteriales</taxon>
        <taxon>Flavobacteriaceae</taxon>
        <taxon>Flavobacterium</taxon>
    </lineage>
</organism>